<evidence type="ECO:0000313" key="13">
    <source>
        <dbReference type="Proteomes" id="UP000008837"/>
    </source>
</evidence>
<dbReference type="InterPro" id="IPR050534">
    <property type="entry name" value="Coronavir_polyprotein_1ab"/>
</dbReference>
<accession>A8PWN0</accession>
<dbReference type="SMART" id="SM00382">
    <property type="entry name" value="AAA"/>
    <property type="match status" value="1"/>
</dbReference>
<dbReference type="GeneID" id="5856194"/>
<dbReference type="GO" id="GO:0005634">
    <property type="term" value="C:nucleus"/>
    <property type="evidence" value="ECO:0007669"/>
    <property type="project" value="UniProtKB-SubCell"/>
</dbReference>
<dbReference type="InterPro" id="IPR004483">
    <property type="entry name" value="SMUBP-2/Hcs1-like"/>
</dbReference>
<feature type="domain" description="AAA+ ATPase" evidence="11">
    <location>
        <begin position="238"/>
        <end position="495"/>
    </location>
</feature>
<organism evidence="12 13">
    <name type="scientific">Malassezia globosa (strain ATCC MYA-4612 / CBS 7966)</name>
    <name type="common">Dandruff-associated fungus</name>
    <dbReference type="NCBI Taxonomy" id="425265"/>
    <lineage>
        <taxon>Eukaryota</taxon>
        <taxon>Fungi</taxon>
        <taxon>Dikarya</taxon>
        <taxon>Basidiomycota</taxon>
        <taxon>Ustilaginomycotina</taxon>
        <taxon>Malasseziomycetes</taxon>
        <taxon>Malasseziales</taxon>
        <taxon>Malasseziaceae</taxon>
        <taxon>Malassezia</taxon>
    </lineage>
</organism>
<keyword evidence="8" id="KW-0347">Helicase</keyword>
<sequence length="721" mass="79458">MTTTSAMPPPPTASELHAWILRQQILLEHERKEEREQNALLLSKCPPRVLARHGLALLGLFVASSRTGEGGKLLVELQYSTALHASPVLGPHTFRPGDVCALEEHESSKATSCTLSLRAVVYRVSETSIILALDERSASHEDHETDLPPLIRIVQLANEATYDRLVETLESLARVMGLPTQQDVPAPELELSAHAPRVVRSLLGLETPAWRKETPAWIPIQPHLNDTQRGAISFALRSEHLALIHGPPGTGKTTAVAELIVQLATLDPKARILVCGASNLAVDNLLERITSPAYKDALARADARVTRIGHPARVLPSLTSATLDVQSRQSSEGQLVRDVAAEIDELMQRLVPPRTGARAGNKSARNIPRVKGLERRKMWEQVRELRKEYRRRDRALSNTVLKNARIIMSTCHGAGARQLDDMQFDVCIIDEACQALEMSCWTPVLRLAPHGRVFLSGDHLQLPPTVMADAPRLPAGSGTLRPSASLEVTMFDRILDMYGEGCKAFLSVQYRMNREIMAFPNSQLYKGQLVAHESCASIRLTDLGVEGDDDDLFCAPLVLYDTTGAGMYEREDEAVLSTHSRVNENEVALVLRHMELLVEHGIAPESIAVLSPYSAQVHLLSQQIRSAYGARVEVGTVDGMQGREKEVVIVSLVRSNDEHQIGFLQDSRRLNVAMTRAKRQLVIVGDADTVGEGKKDASAPRKFLHAWTEHLHSQALVEMAT</sequence>
<dbReference type="PANTHER" id="PTHR43788">
    <property type="entry name" value="DNA2/NAM7 HELICASE FAMILY MEMBER"/>
    <property type="match status" value="1"/>
</dbReference>
<dbReference type="Gene3D" id="3.40.50.300">
    <property type="entry name" value="P-loop containing nucleotide triphosphate hydrolases"/>
    <property type="match status" value="2"/>
</dbReference>
<evidence type="ECO:0000256" key="1">
    <source>
        <dbReference type="ARBA" id="ARBA00004123"/>
    </source>
</evidence>
<proteinExistence type="inferred from homology"/>
<name>A8PWN0_MALGO</name>
<dbReference type="PANTHER" id="PTHR43788:SF8">
    <property type="entry name" value="DNA-BINDING PROTEIN SMUBP-2"/>
    <property type="match status" value="1"/>
</dbReference>
<keyword evidence="13" id="KW-1185">Reference proteome</keyword>
<dbReference type="GO" id="GO:0005737">
    <property type="term" value="C:cytoplasm"/>
    <property type="evidence" value="ECO:0007669"/>
    <property type="project" value="UniProtKB-SubCell"/>
</dbReference>
<dbReference type="CDD" id="cd18044">
    <property type="entry name" value="DEXXQc_SMUBP2"/>
    <property type="match status" value="1"/>
</dbReference>
<dbReference type="CDD" id="cd18808">
    <property type="entry name" value="SF1_C_Upf1"/>
    <property type="match status" value="1"/>
</dbReference>
<evidence type="ECO:0000256" key="3">
    <source>
        <dbReference type="ARBA" id="ARBA00007913"/>
    </source>
</evidence>
<dbReference type="GO" id="GO:0003677">
    <property type="term" value="F:DNA binding"/>
    <property type="evidence" value="ECO:0007669"/>
    <property type="project" value="InterPro"/>
</dbReference>
<evidence type="ECO:0000256" key="10">
    <source>
        <dbReference type="ARBA" id="ARBA00023242"/>
    </source>
</evidence>
<dbReference type="NCBIfam" id="TIGR00376">
    <property type="entry name" value="IGHMBP2 family helicase"/>
    <property type="match status" value="1"/>
</dbReference>
<dbReference type="KEGG" id="mgl:MGL_1157"/>
<keyword evidence="5" id="KW-0963">Cytoplasm</keyword>
<dbReference type="SUPFAM" id="SSF52540">
    <property type="entry name" value="P-loop containing nucleoside triphosphate hydrolases"/>
    <property type="match status" value="1"/>
</dbReference>
<protein>
    <recommendedName>
        <fullName evidence="4">DNA helicase</fullName>
        <ecNumber evidence="4">3.6.4.12</ecNumber>
    </recommendedName>
</protein>
<comment type="subcellular location">
    <subcellularLocation>
        <location evidence="2">Cytoplasm</location>
    </subcellularLocation>
    <subcellularLocation>
        <location evidence="1">Nucleus</location>
    </subcellularLocation>
</comment>
<dbReference type="Pfam" id="PF13087">
    <property type="entry name" value="AAA_12"/>
    <property type="match status" value="1"/>
</dbReference>
<dbReference type="Proteomes" id="UP000008837">
    <property type="component" value="Unassembled WGS sequence"/>
</dbReference>
<evidence type="ECO:0000259" key="11">
    <source>
        <dbReference type="SMART" id="SM00382"/>
    </source>
</evidence>
<evidence type="ECO:0000256" key="6">
    <source>
        <dbReference type="ARBA" id="ARBA00022741"/>
    </source>
</evidence>
<dbReference type="InterPro" id="IPR048761">
    <property type="entry name" value="SMUBP-2_HCS1_1B"/>
</dbReference>
<evidence type="ECO:0000256" key="7">
    <source>
        <dbReference type="ARBA" id="ARBA00022801"/>
    </source>
</evidence>
<keyword evidence="10" id="KW-0539">Nucleus</keyword>
<keyword evidence="6" id="KW-0547">Nucleotide-binding</keyword>
<evidence type="ECO:0000256" key="8">
    <source>
        <dbReference type="ARBA" id="ARBA00022806"/>
    </source>
</evidence>
<dbReference type="InterPro" id="IPR041679">
    <property type="entry name" value="DNA2/NAM7-like_C"/>
</dbReference>
<dbReference type="Pfam" id="PF21138">
    <property type="entry name" value="SMUBP-2_HCS1_1B"/>
    <property type="match status" value="1"/>
</dbReference>
<dbReference type="AlphaFoldDB" id="A8PWN0"/>
<dbReference type="InParanoid" id="A8PWN0"/>
<keyword evidence="7" id="KW-0378">Hydrolase</keyword>
<evidence type="ECO:0000256" key="2">
    <source>
        <dbReference type="ARBA" id="ARBA00004496"/>
    </source>
</evidence>
<dbReference type="GO" id="GO:0003723">
    <property type="term" value="F:RNA binding"/>
    <property type="evidence" value="ECO:0007669"/>
    <property type="project" value="InterPro"/>
</dbReference>
<dbReference type="GO" id="GO:0016787">
    <property type="term" value="F:hydrolase activity"/>
    <property type="evidence" value="ECO:0007669"/>
    <property type="project" value="UniProtKB-KW"/>
</dbReference>
<dbReference type="Gene3D" id="2.40.30.270">
    <property type="match status" value="1"/>
</dbReference>
<evidence type="ECO:0000256" key="4">
    <source>
        <dbReference type="ARBA" id="ARBA00012551"/>
    </source>
</evidence>
<comment type="caution">
    <text evidence="12">The sequence shown here is derived from an EMBL/GenBank/DDBJ whole genome shotgun (WGS) entry which is preliminary data.</text>
</comment>
<dbReference type="Pfam" id="PF13086">
    <property type="entry name" value="AAA_11"/>
    <property type="match status" value="1"/>
</dbReference>
<gene>
    <name evidence="12" type="ORF">MGL_1157</name>
</gene>
<dbReference type="FunFam" id="3.40.50.300:FF:000326">
    <property type="entry name" value="P-loop containing nucleoside triphosphate hydrolase"/>
    <property type="match status" value="1"/>
</dbReference>
<dbReference type="InterPro" id="IPR047187">
    <property type="entry name" value="SF1_C_Upf1"/>
</dbReference>
<dbReference type="InterPro" id="IPR041677">
    <property type="entry name" value="DNA2/NAM7_AAA_11"/>
</dbReference>
<dbReference type="InterPro" id="IPR027417">
    <property type="entry name" value="P-loop_NTPase"/>
</dbReference>
<reference evidence="12 13" key="1">
    <citation type="journal article" date="2007" name="Proc. Natl. Acad. Sci. U.S.A.">
        <title>Dandruff-associated Malassezia genomes reveal convergent and divergent virulence traits shared with plant and human fungal pathogens.</title>
        <authorList>
            <person name="Xu J."/>
            <person name="Saunders C.W."/>
            <person name="Hu P."/>
            <person name="Grant R.A."/>
            <person name="Boekhout T."/>
            <person name="Kuramae E.E."/>
            <person name="Kronstad J.W."/>
            <person name="Deangelis Y.M."/>
            <person name="Reeder N.L."/>
            <person name="Johnstone K.R."/>
            <person name="Leland M."/>
            <person name="Fieno A.M."/>
            <person name="Begley W.M."/>
            <person name="Sun Y."/>
            <person name="Lacey M.P."/>
            <person name="Chaudhary T."/>
            <person name="Keough T."/>
            <person name="Chu L."/>
            <person name="Sears R."/>
            <person name="Yuan B."/>
            <person name="Dawson T.L.Jr."/>
        </authorList>
    </citation>
    <scope>NUCLEOTIDE SEQUENCE [LARGE SCALE GENOMIC DNA]</scope>
    <source>
        <strain evidence="13">ATCC MYA-4612 / CBS 7966</strain>
    </source>
</reference>
<dbReference type="OrthoDB" id="6730379at2759"/>
<dbReference type="GO" id="GO:0043139">
    <property type="term" value="F:5'-3' DNA helicase activity"/>
    <property type="evidence" value="ECO:0007669"/>
    <property type="project" value="TreeGrafter"/>
</dbReference>
<evidence type="ECO:0000256" key="9">
    <source>
        <dbReference type="ARBA" id="ARBA00022840"/>
    </source>
</evidence>
<evidence type="ECO:0000313" key="12">
    <source>
        <dbReference type="EMBL" id="EDP44675.1"/>
    </source>
</evidence>
<dbReference type="GO" id="GO:0005694">
    <property type="term" value="C:chromosome"/>
    <property type="evidence" value="ECO:0007669"/>
    <property type="project" value="UniProtKB-ARBA"/>
</dbReference>
<dbReference type="EMBL" id="AAYY01000003">
    <property type="protein sequence ID" value="EDP44675.1"/>
    <property type="molecule type" value="Genomic_DNA"/>
</dbReference>
<comment type="similarity">
    <text evidence="3">Belongs to the DNA2/NAM7 helicase family.</text>
</comment>
<dbReference type="EC" id="3.6.4.12" evidence="4"/>
<dbReference type="RefSeq" id="XP_001731889.1">
    <property type="nucleotide sequence ID" value="XM_001731837.1"/>
</dbReference>
<keyword evidence="9" id="KW-0067">ATP-binding</keyword>
<dbReference type="FunCoup" id="A8PWN0">
    <property type="interactions" value="188"/>
</dbReference>
<dbReference type="InterPro" id="IPR003593">
    <property type="entry name" value="AAA+_ATPase"/>
</dbReference>
<evidence type="ECO:0000256" key="5">
    <source>
        <dbReference type="ARBA" id="ARBA00022490"/>
    </source>
</evidence>
<dbReference type="GO" id="GO:0005524">
    <property type="term" value="F:ATP binding"/>
    <property type="evidence" value="ECO:0007669"/>
    <property type="project" value="UniProtKB-KW"/>
</dbReference>
<dbReference type="VEuPathDB" id="FungiDB:MGL_1157"/>
<dbReference type="OMA" id="SGCEFYE"/>